<dbReference type="Pfam" id="PF00042">
    <property type="entry name" value="Globin"/>
    <property type="match status" value="1"/>
</dbReference>
<dbReference type="CDD" id="cd12131">
    <property type="entry name" value="HGbI-like"/>
    <property type="match status" value="1"/>
</dbReference>
<dbReference type="InterPro" id="IPR012292">
    <property type="entry name" value="Globin/Proto"/>
</dbReference>
<dbReference type="SUPFAM" id="SSF46458">
    <property type="entry name" value="Globin-like"/>
    <property type="match status" value="1"/>
</dbReference>
<keyword evidence="2" id="KW-1133">Transmembrane helix</keyword>
<evidence type="ECO:0000259" key="3">
    <source>
        <dbReference type="PROSITE" id="PS01033"/>
    </source>
</evidence>
<sequence length="189" mass="21308">MSNPALVEKTWAMAKQIDEFTDKFYERLFTIRPDFKTTLFARTNIKAQSKMLAGMLDTAVANLRNPDVLVPALQELGMRHCRYGCRPEHYPPVGEALLWTIQYYLKDGFTPEVKAAWVDVYTTVQTVMTSQCETPEGKRLLAEYESKYPSPAKAAPGCGCGADCWVLKAAVVAIPVAIAAWYFMRKKQQ</sequence>
<dbReference type="GO" id="GO:0020037">
    <property type="term" value="F:heme binding"/>
    <property type="evidence" value="ECO:0007669"/>
    <property type="project" value="InterPro"/>
</dbReference>
<protein>
    <recommendedName>
        <fullName evidence="3">Globin domain-containing protein</fullName>
    </recommendedName>
</protein>
<comment type="similarity">
    <text evidence="1">Belongs to the globin family.</text>
</comment>
<keyword evidence="2" id="KW-0472">Membrane</keyword>
<dbReference type="PANTHER" id="PTHR43396:SF6">
    <property type="entry name" value="ABL201WP"/>
    <property type="match status" value="1"/>
</dbReference>
<keyword evidence="1" id="KW-0408">Iron</keyword>
<organism evidence="4">
    <name type="scientific">Neobodo designis</name>
    <name type="common">Flagellated protozoan</name>
    <name type="synonym">Bodo designis</name>
    <dbReference type="NCBI Taxonomy" id="312471"/>
    <lineage>
        <taxon>Eukaryota</taxon>
        <taxon>Discoba</taxon>
        <taxon>Euglenozoa</taxon>
        <taxon>Kinetoplastea</taxon>
        <taxon>Metakinetoplastina</taxon>
        <taxon>Neobodonida</taxon>
        <taxon>Neobodo</taxon>
    </lineage>
</organism>
<dbReference type="GO" id="GO:0071949">
    <property type="term" value="F:FAD binding"/>
    <property type="evidence" value="ECO:0007669"/>
    <property type="project" value="TreeGrafter"/>
</dbReference>
<keyword evidence="1" id="KW-0349">Heme</keyword>
<dbReference type="GO" id="GO:0005344">
    <property type="term" value="F:oxygen carrier activity"/>
    <property type="evidence" value="ECO:0007669"/>
    <property type="project" value="UniProtKB-KW"/>
</dbReference>
<proteinExistence type="inferred from homology"/>
<dbReference type="GO" id="GO:0071500">
    <property type="term" value="P:cellular response to nitrosative stress"/>
    <property type="evidence" value="ECO:0007669"/>
    <property type="project" value="TreeGrafter"/>
</dbReference>
<evidence type="ECO:0000256" key="1">
    <source>
        <dbReference type="RuleBase" id="RU000356"/>
    </source>
</evidence>
<dbReference type="GO" id="GO:0046210">
    <property type="term" value="P:nitric oxide catabolic process"/>
    <property type="evidence" value="ECO:0007669"/>
    <property type="project" value="TreeGrafter"/>
</dbReference>
<dbReference type="Gene3D" id="1.10.490.10">
    <property type="entry name" value="Globins"/>
    <property type="match status" value="1"/>
</dbReference>
<dbReference type="InterPro" id="IPR009050">
    <property type="entry name" value="Globin-like_sf"/>
</dbReference>
<dbReference type="InterPro" id="IPR000971">
    <property type="entry name" value="Globin"/>
</dbReference>
<keyword evidence="2" id="KW-0812">Transmembrane</keyword>
<reference evidence="4" key="1">
    <citation type="submission" date="2021-01" db="EMBL/GenBank/DDBJ databases">
        <authorList>
            <person name="Corre E."/>
            <person name="Pelletier E."/>
            <person name="Niang G."/>
            <person name="Scheremetjew M."/>
            <person name="Finn R."/>
            <person name="Kale V."/>
            <person name="Holt S."/>
            <person name="Cochrane G."/>
            <person name="Meng A."/>
            <person name="Brown T."/>
            <person name="Cohen L."/>
        </authorList>
    </citation>
    <scope>NUCLEOTIDE SEQUENCE</scope>
    <source>
        <strain evidence="4">CCAP 1951/1</strain>
    </source>
</reference>
<accession>A0A7S1QX33</accession>
<feature type="transmembrane region" description="Helical" evidence="2">
    <location>
        <begin position="165"/>
        <end position="184"/>
    </location>
</feature>
<dbReference type="GO" id="GO:0008941">
    <property type="term" value="F:nitric oxide dioxygenase NAD(P)H activity"/>
    <property type="evidence" value="ECO:0007669"/>
    <property type="project" value="TreeGrafter"/>
</dbReference>
<dbReference type="EMBL" id="HBGF01048393">
    <property type="protein sequence ID" value="CAD9150054.1"/>
    <property type="molecule type" value="Transcribed_RNA"/>
</dbReference>
<dbReference type="AlphaFoldDB" id="A0A7S1QX33"/>
<keyword evidence="1" id="KW-0813">Transport</keyword>
<dbReference type="PROSITE" id="PS01033">
    <property type="entry name" value="GLOBIN"/>
    <property type="match status" value="1"/>
</dbReference>
<dbReference type="PANTHER" id="PTHR43396">
    <property type="entry name" value="FLAVOHEMOPROTEIN"/>
    <property type="match status" value="1"/>
</dbReference>
<evidence type="ECO:0000313" key="4">
    <source>
        <dbReference type="EMBL" id="CAD9150054.1"/>
    </source>
</evidence>
<keyword evidence="1" id="KW-0561">Oxygen transport</keyword>
<evidence type="ECO:0000256" key="2">
    <source>
        <dbReference type="SAM" id="Phobius"/>
    </source>
</evidence>
<keyword evidence="1" id="KW-0479">Metal-binding</keyword>
<gene>
    <name evidence="4" type="ORF">NDES1114_LOCUS32321</name>
</gene>
<name>A0A7S1QX33_NEODS</name>
<feature type="domain" description="Globin" evidence="3">
    <location>
        <begin position="1"/>
        <end position="133"/>
    </location>
</feature>
<dbReference type="GO" id="GO:0019825">
    <property type="term" value="F:oxygen binding"/>
    <property type="evidence" value="ECO:0007669"/>
    <property type="project" value="InterPro"/>
</dbReference>